<dbReference type="InterPro" id="IPR000709">
    <property type="entry name" value="Leu_Ile_Val-bd"/>
</dbReference>
<sequence length="416" mass="45124">MRKSRRFTRRAVLQTGGATVAGAAGLAGCTTTTSSGEGPIKIGATMPKTGPLSATGKSVLQGYELGVEHVNNNGGVNGRELELIVKDDEGEAKTARTKLRKIVSNNDVAMLWGSFSSLLVTAGSAFAEQQELPFLGSTFAYMEPHEEKDYEWTFAPFMKSRDIARATKEWFDTLQPEPPRRLAIWELNSGWGNEMAEYWMDTFEGTDYEVVFRKKYSVGTSDFASLISQTKSKNADAVLSNPVPPDGITAVRQMKTQGFNPKLINFVRASDPRSWSSALGDTGNYVGSSGVGWLGGLDTTGTDDLLDLYHGQDGVSKDAVPIDVVGDAFGLVQVAAQALETAGSTENTEIQNALRNERFDTVLGDFGFDDTGMPAQGEITPACGQWYEGDPMLVHPETDSEYSVDTVYPMPPFDDR</sequence>
<dbReference type="PANTHER" id="PTHR30483:SF6">
    <property type="entry name" value="PERIPLASMIC BINDING PROTEIN OF ABC TRANSPORTER FOR NATURAL AMINO ACIDS"/>
    <property type="match status" value="1"/>
</dbReference>
<dbReference type="GO" id="GO:0006865">
    <property type="term" value="P:amino acid transport"/>
    <property type="evidence" value="ECO:0007669"/>
    <property type="project" value="UniProtKB-KW"/>
</dbReference>
<dbReference type="GeneID" id="39859821"/>
<reference evidence="5 6" key="1">
    <citation type="journal article" date="2019" name="Nat. Commun.">
        <title>A new type of DNA phosphorothioation-based antiviral system in archaea.</title>
        <authorList>
            <person name="Xiong L."/>
            <person name="Liu S."/>
            <person name="Chen S."/>
            <person name="Xiao Y."/>
            <person name="Zhu B."/>
            <person name="Gao Y."/>
            <person name="Zhang Y."/>
            <person name="Chen B."/>
            <person name="Luo J."/>
            <person name="Deng Z."/>
            <person name="Chen X."/>
            <person name="Wang L."/>
            <person name="Chen S."/>
        </authorList>
    </citation>
    <scope>NUCLEOTIDE SEQUENCE [LARGE SCALE GENOMIC DNA]</scope>
    <source>
        <strain evidence="5 6">CGMCC 1.10331</strain>
        <plasmid evidence="5 6">unnamed2</plasmid>
    </source>
</reference>
<protein>
    <recommendedName>
        <fullName evidence="4">Leucine-binding protein domain-containing protein</fullName>
    </recommendedName>
</protein>
<dbReference type="PANTHER" id="PTHR30483">
    <property type="entry name" value="LEUCINE-SPECIFIC-BINDING PROTEIN"/>
    <property type="match status" value="1"/>
</dbReference>
<dbReference type="InterPro" id="IPR006311">
    <property type="entry name" value="TAT_signal"/>
</dbReference>
<feature type="domain" description="Leucine-binding protein" evidence="4">
    <location>
        <begin position="39"/>
        <end position="371"/>
    </location>
</feature>
<geneLocation type="plasmid" evidence="5">
    <name>unnamed2</name>
</geneLocation>
<dbReference type="Pfam" id="PF13458">
    <property type="entry name" value="Peripla_BP_6"/>
    <property type="match status" value="1"/>
</dbReference>
<dbReference type="Gene3D" id="3.40.50.2300">
    <property type="match status" value="2"/>
</dbReference>
<dbReference type="SUPFAM" id="SSF53822">
    <property type="entry name" value="Periplasmic binding protein-like I"/>
    <property type="match status" value="1"/>
</dbReference>
<keyword evidence="2" id="KW-0732">Signal</keyword>
<evidence type="ECO:0000256" key="3">
    <source>
        <dbReference type="ARBA" id="ARBA00022970"/>
    </source>
</evidence>
<dbReference type="AlphaFoldDB" id="A0A4D6H7D2"/>
<evidence type="ECO:0000259" key="4">
    <source>
        <dbReference type="Pfam" id="PF13458"/>
    </source>
</evidence>
<keyword evidence="3" id="KW-0029">Amino-acid transport</keyword>
<dbReference type="PRINTS" id="PR00337">
    <property type="entry name" value="LEUILEVALBP"/>
</dbReference>
<keyword evidence="1" id="KW-0813">Transport</keyword>
<evidence type="ECO:0000256" key="2">
    <source>
        <dbReference type="ARBA" id="ARBA00022729"/>
    </source>
</evidence>
<evidence type="ECO:0000313" key="6">
    <source>
        <dbReference type="Proteomes" id="UP000296733"/>
    </source>
</evidence>
<dbReference type="InterPro" id="IPR051010">
    <property type="entry name" value="BCAA_transport"/>
</dbReference>
<evidence type="ECO:0000256" key="1">
    <source>
        <dbReference type="ARBA" id="ARBA00022448"/>
    </source>
</evidence>
<dbReference type="InterPro" id="IPR028082">
    <property type="entry name" value="Peripla_BP_I"/>
</dbReference>
<keyword evidence="5" id="KW-0614">Plasmid</keyword>
<proteinExistence type="predicted"/>
<dbReference type="PROSITE" id="PS51257">
    <property type="entry name" value="PROKAR_LIPOPROTEIN"/>
    <property type="match status" value="1"/>
</dbReference>
<dbReference type="Proteomes" id="UP000296733">
    <property type="component" value="Plasmid unnamed2"/>
</dbReference>
<evidence type="ECO:0000313" key="5">
    <source>
        <dbReference type="EMBL" id="QCC49431.1"/>
    </source>
</evidence>
<gene>
    <name evidence="5" type="ORF">DV707_17005</name>
</gene>
<accession>A0A4D6H7D2</accession>
<dbReference type="CDD" id="cd06338">
    <property type="entry name" value="PBP1_ABC_ligand_binding-like"/>
    <property type="match status" value="1"/>
</dbReference>
<dbReference type="KEGG" id="hlm:DV707_17005"/>
<dbReference type="EMBL" id="CP031313">
    <property type="protein sequence ID" value="QCC49431.1"/>
    <property type="molecule type" value="Genomic_DNA"/>
</dbReference>
<dbReference type="RefSeq" id="WP_103992717.1">
    <property type="nucleotide sequence ID" value="NZ_CP031313.1"/>
</dbReference>
<organism evidence="5 6">
    <name type="scientific">Halobellus limi</name>
    <dbReference type="NCBI Taxonomy" id="699433"/>
    <lineage>
        <taxon>Archaea</taxon>
        <taxon>Methanobacteriati</taxon>
        <taxon>Methanobacteriota</taxon>
        <taxon>Stenosarchaea group</taxon>
        <taxon>Halobacteria</taxon>
        <taxon>Halobacteriales</taxon>
        <taxon>Haloferacaceae</taxon>
        <taxon>Halobellus</taxon>
    </lineage>
</organism>
<dbReference type="PROSITE" id="PS51318">
    <property type="entry name" value="TAT"/>
    <property type="match status" value="1"/>
</dbReference>
<name>A0A4D6H7D2_9EURY</name>
<dbReference type="InterPro" id="IPR028081">
    <property type="entry name" value="Leu-bd"/>
</dbReference>